<dbReference type="OrthoDB" id="2987331at2"/>
<gene>
    <name evidence="3" type="ordered locus">Theco_2200</name>
</gene>
<sequence>MLIREWLRRLPPDAAGRFAAASPWPAAGADRDGWAAQAADPGTVSRAAAALSMETAAALRLIMTRYGSLPFEPEQFEAAASAAGLPAGIAARELERLRAAGIVFTVRKIWGDRLHFIASDALAVWMAALLPAEFRPLPGGRRSARPLQDYTEPFGMQLMQLLAELGKRGLVPPKPGGIPGRTAAAAAARLSFGPEALRPFEARFASGGKEEPPLQLGLAAALHLGLLDESDGRLAWRREALTAWLAMDAGRRERELLAFVTDRLAACDERFMHAAALLRSLEGGAWYPAGEIDAWLKRHVPAGAAHWRVWVEVLAAFGWMQTGIAADGDTVIRWVIDPQESPETAGGMTAASAPIRFMPGAELAVPPDLDWRLRWELELLADRVQPGPMTGMRLSAASYVRWVENGRTAEEALQLLEEAAGSPPPDELERSIRDWEASAGRIGFQEALLLVCDDKRIADRIAAEPSVAERLGERIGDRHFLVDRRHIAELRRRLAKVGVPARSGLPEADEQVRRTYPSVRDASEADRAPDSLKPEQPGGSGMEKAVRLLTGVQLTRYAPDLDIRLSAAGAASGAGRTQSASGSARMHAAAGADSGRMNAIRATGLPAHWFSAVRRVHPSTRREMVKRAIEIGAAVRIVREGAEMDILPERLEETDGGWRMLGRALDCPPDQSVRVALDGDSWSDMQLLLPEWIGGRK</sequence>
<dbReference type="EMBL" id="CP003255">
    <property type="protein sequence ID" value="AGA58320.1"/>
    <property type="molecule type" value="Genomic_DNA"/>
</dbReference>
<dbReference type="KEGG" id="tco:Theco_2200"/>
<dbReference type="AlphaFoldDB" id="L0EGM5"/>
<evidence type="ECO:0000313" key="4">
    <source>
        <dbReference type="Proteomes" id="UP000010795"/>
    </source>
</evidence>
<evidence type="ECO:0000259" key="2">
    <source>
        <dbReference type="Pfam" id="PF13625"/>
    </source>
</evidence>
<dbReference type="HOGENOM" id="CLU_024795_0_0_9"/>
<protein>
    <recommendedName>
        <fullName evidence="2">Helicase XPB/Ssl2 N-terminal domain-containing protein</fullName>
    </recommendedName>
</protein>
<dbReference type="Pfam" id="PF13625">
    <property type="entry name" value="Helicase_C_3"/>
    <property type="match status" value="1"/>
</dbReference>
<accession>L0EGM5</accession>
<organism evidence="3 4">
    <name type="scientific">Thermobacillus composti (strain DSM 18247 / JCM 13945 / KWC4)</name>
    <dbReference type="NCBI Taxonomy" id="717605"/>
    <lineage>
        <taxon>Bacteria</taxon>
        <taxon>Bacillati</taxon>
        <taxon>Bacillota</taxon>
        <taxon>Bacilli</taxon>
        <taxon>Bacillales</taxon>
        <taxon>Paenibacillaceae</taxon>
        <taxon>Thermobacillus</taxon>
    </lineage>
</organism>
<dbReference type="Proteomes" id="UP000010795">
    <property type="component" value="Chromosome"/>
</dbReference>
<evidence type="ECO:0000313" key="3">
    <source>
        <dbReference type="EMBL" id="AGA58320.1"/>
    </source>
</evidence>
<feature type="region of interest" description="Disordered" evidence="1">
    <location>
        <begin position="505"/>
        <end position="543"/>
    </location>
</feature>
<proteinExistence type="predicted"/>
<feature type="domain" description="Helicase XPB/Ssl2 N-terminal" evidence="2">
    <location>
        <begin position="368"/>
        <end position="475"/>
    </location>
</feature>
<keyword evidence="4" id="KW-1185">Reference proteome</keyword>
<reference evidence="4" key="1">
    <citation type="submission" date="2012-01" db="EMBL/GenBank/DDBJ databases">
        <title>Complete sequence of chromosome of Thermobacillus composti KWC4.</title>
        <authorList>
            <person name="Lucas S."/>
            <person name="Han J."/>
            <person name="Lapidus A."/>
            <person name="Cheng J.-F."/>
            <person name="Goodwin L."/>
            <person name="Pitluck S."/>
            <person name="Peters L."/>
            <person name="Ovchinnikova G."/>
            <person name="Teshima H."/>
            <person name="Detter J.C."/>
            <person name="Han C."/>
            <person name="Tapia R."/>
            <person name="Land M."/>
            <person name="Hauser L."/>
            <person name="Kyrpides N."/>
            <person name="Ivanova N."/>
            <person name="Pagani I."/>
            <person name="Anderson I."/>
            <person name="Woyke T."/>
        </authorList>
    </citation>
    <scope>NUCLEOTIDE SEQUENCE [LARGE SCALE GENOMIC DNA]</scope>
    <source>
        <strain evidence="4">DSM 18247 / JCM 13945 / KWC4</strain>
    </source>
</reference>
<dbReference type="RefSeq" id="WP_015255065.1">
    <property type="nucleotide sequence ID" value="NC_019897.1"/>
</dbReference>
<dbReference type="InterPro" id="IPR032830">
    <property type="entry name" value="XPB/Ssl2_N"/>
</dbReference>
<dbReference type="STRING" id="717605.Theco_2200"/>
<feature type="compositionally biased region" description="Basic and acidic residues" evidence="1">
    <location>
        <begin position="521"/>
        <end position="533"/>
    </location>
</feature>
<evidence type="ECO:0000256" key="1">
    <source>
        <dbReference type="SAM" id="MobiDB-lite"/>
    </source>
</evidence>
<name>L0EGM5_THECK</name>
<dbReference type="eggNOG" id="ENOG50337BM">
    <property type="taxonomic scope" value="Bacteria"/>
</dbReference>